<dbReference type="Proteomes" id="UP001056425">
    <property type="component" value="Chromosome"/>
</dbReference>
<dbReference type="InterPro" id="IPR023801">
    <property type="entry name" value="His_deacetylse_dom"/>
</dbReference>
<evidence type="ECO:0000313" key="2">
    <source>
        <dbReference type="EMBL" id="USH00578.1"/>
    </source>
</evidence>
<proteinExistence type="predicted"/>
<dbReference type="EMBL" id="CP080572">
    <property type="protein sequence ID" value="USH00578.1"/>
    <property type="molecule type" value="Genomic_DNA"/>
</dbReference>
<dbReference type="GO" id="GO:0040029">
    <property type="term" value="P:epigenetic regulation of gene expression"/>
    <property type="evidence" value="ECO:0007669"/>
    <property type="project" value="TreeGrafter"/>
</dbReference>
<gene>
    <name evidence="2" type="ORF">K1720_03780</name>
</gene>
<dbReference type="InterPro" id="IPR023696">
    <property type="entry name" value="Ureohydrolase_dom_sf"/>
</dbReference>
<dbReference type="AlphaFoldDB" id="A0A9E7MC58"/>
<dbReference type="Pfam" id="PF00850">
    <property type="entry name" value="Hist_deacetyl"/>
    <property type="match status" value="1"/>
</dbReference>
<evidence type="ECO:0000259" key="1">
    <source>
        <dbReference type="Pfam" id="PF00850"/>
    </source>
</evidence>
<dbReference type="InterPro" id="IPR037138">
    <property type="entry name" value="His_deacetylse_dom_sf"/>
</dbReference>
<dbReference type="KEGG" id="thei:K1720_03780"/>
<dbReference type="GO" id="GO:0004407">
    <property type="term" value="F:histone deacetylase activity"/>
    <property type="evidence" value="ECO:0007669"/>
    <property type="project" value="TreeGrafter"/>
</dbReference>
<evidence type="ECO:0000313" key="3">
    <source>
        <dbReference type="Proteomes" id="UP001056425"/>
    </source>
</evidence>
<keyword evidence="3" id="KW-1185">Reference proteome</keyword>
<dbReference type="PANTHER" id="PTHR10625:SF10">
    <property type="entry name" value="HISTONE DEACETYLASE HDAC1"/>
    <property type="match status" value="1"/>
</dbReference>
<feature type="domain" description="Histone deacetylase" evidence="1">
    <location>
        <begin position="2"/>
        <end position="76"/>
    </location>
</feature>
<organism evidence="2 3">
    <name type="scientific">Thermococcus argininiproducens</name>
    <dbReference type="NCBI Taxonomy" id="2866384"/>
    <lineage>
        <taxon>Archaea</taxon>
        <taxon>Methanobacteriati</taxon>
        <taxon>Methanobacteriota</taxon>
        <taxon>Thermococci</taxon>
        <taxon>Thermococcales</taxon>
        <taxon>Thermococcaceae</taxon>
        <taxon>Thermococcus</taxon>
    </lineage>
</organism>
<dbReference type="Gene3D" id="3.40.800.20">
    <property type="entry name" value="Histone deacetylase domain"/>
    <property type="match status" value="1"/>
</dbReference>
<protein>
    <recommendedName>
        <fullName evidence="1">Histone deacetylase domain-containing protein</fullName>
    </recommendedName>
</protein>
<reference evidence="2 3" key="1">
    <citation type="submission" date="2021-08" db="EMBL/GenBank/DDBJ databases">
        <title>Thermococcus onnuriiensis IOH2.</title>
        <authorList>
            <person name="Park Y.-J."/>
        </authorList>
    </citation>
    <scope>NUCLEOTIDE SEQUENCE [LARGE SCALE GENOMIC DNA]</scope>
    <source>
        <strain evidence="2 3">IOH2</strain>
    </source>
</reference>
<accession>A0A9E7MC58</accession>
<dbReference type="PANTHER" id="PTHR10625">
    <property type="entry name" value="HISTONE DEACETYLASE HDAC1-RELATED"/>
    <property type="match status" value="1"/>
</dbReference>
<name>A0A9E7MC58_9EURY</name>
<sequence>MPHYSKDDDYIFVWQEIVLPILENIKPKILVVSAGFDAFKGDGLATIELSERFYHFAGASLSRFSLAVILEGGYSVGLRKGFPAFIGGYLEGNPELENISPKYGTIKVVGEVREIQGEWWGI</sequence>
<dbReference type="SUPFAM" id="SSF52768">
    <property type="entry name" value="Arginase/deacetylase"/>
    <property type="match status" value="1"/>
</dbReference>